<sequence length="154" mass="17501">VLRRRELYFAKCPPRSEIGVLAPFLTSLIRDHHSHHPVGPLRRAALARRPSLLIVVDSSLAALGGFLTLDDGLPITGFRHVKWFRSRLQLEDLGYWQCLLKDKSLPRESRNMVAFELLSACVGLRLAERVFPNLQQYNVVILTDNESTKGILMK</sequence>
<comment type="caution">
    <text evidence="1">The sequence shown here is derived from an EMBL/GenBank/DDBJ whole genome shotgun (WGS) entry which is preliminary data.</text>
</comment>
<keyword evidence="2" id="KW-1185">Reference proteome</keyword>
<organism evidence="1 2">
    <name type="scientific">Perkinsus chesapeaki</name>
    <name type="common">Clam parasite</name>
    <name type="synonym">Perkinsus andrewsi</name>
    <dbReference type="NCBI Taxonomy" id="330153"/>
    <lineage>
        <taxon>Eukaryota</taxon>
        <taxon>Sar</taxon>
        <taxon>Alveolata</taxon>
        <taxon>Perkinsozoa</taxon>
        <taxon>Perkinsea</taxon>
        <taxon>Perkinsida</taxon>
        <taxon>Perkinsidae</taxon>
        <taxon>Perkinsus</taxon>
    </lineage>
</organism>
<dbReference type="EMBL" id="JAAPAO010002874">
    <property type="protein sequence ID" value="KAF4647072.1"/>
    <property type="molecule type" value="Genomic_DNA"/>
</dbReference>
<feature type="non-terminal residue" evidence="1">
    <location>
        <position position="1"/>
    </location>
</feature>
<accession>A0A7J6KJN3</accession>
<gene>
    <name evidence="1" type="ORF">FOL47_005129</name>
</gene>
<reference evidence="1 2" key="1">
    <citation type="submission" date="2020-04" db="EMBL/GenBank/DDBJ databases">
        <title>Perkinsus chesapeaki whole genome sequence.</title>
        <authorList>
            <person name="Bogema D.R."/>
        </authorList>
    </citation>
    <scope>NUCLEOTIDE SEQUENCE [LARGE SCALE GENOMIC DNA]</scope>
    <source>
        <strain evidence="1">ATCC PRA-425</strain>
    </source>
</reference>
<dbReference type="Proteomes" id="UP000591131">
    <property type="component" value="Unassembled WGS sequence"/>
</dbReference>
<evidence type="ECO:0000313" key="2">
    <source>
        <dbReference type="Proteomes" id="UP000591131"/>
    </source>
</evidence>
<feature type="non-terminal residue" evidence="1">
    <location>
        <position position="154"/>
    </location>
</feature>
<protein>
    <submittedName>
        <fullName evidence="1">Uncharacterized protein</fullName>
    </submittedName>
</protein>
<dbReference type="OrthoDB" id="8999651at2759"/>
<name>A0A7J6KJN3_PERCH</name>
<evidence type="ECO:0000313" key="1">
    <source>
        <dbReference type="EMBL" id="KAF4647072.1"/>
    </source>
</evidence>
<proteinExistence type="predicted"/>
<dbReference type="AlphaFoldDB" id="A0A7J6KJN3"/>